<dbReference type="PANTHER" id="PTHR35605">
    <property type="entry name" value="ECP2 EFFECTOR PROTEIN DOMAIN-CONTAINING PROTEIN-RELATED"/>
    <property type="match status" value="1"/>
</dbReference>
<comment type="caution">
    <text evidence="1">The sequence shown here is derived from an EMBL/GenBank/DDBJ whole genome shotgun (WGS) entry which is preliminary data.</text>
</comment>
<dbReference type="Proteomes" id="UP001323405">
    <property type="component" value="Unassembled WGS sequence"/>
</dbReference>
<accession>A0ABR0G8U2</accession>
<keyword evidence="2" id="KW-1185">Reference proteome</keyword>
<proteinExistence type="predicted"/>
<organism evidence="1 2">
    <name type="scientific">Podospora pseudocomata</name>
    <dbReference type="NCBI Taxonomy" id="2093779"/>
    <lineage>
        <taxon>Eukaryota</taxon>
        <taxon>Fungi</taxon>
        <taxon>Dikarya</taxon>
        <taxon>Ascomycota</taxon>
        <taxon>Pezizomycotina</taxon>
        <taxon>Sordariomycetes</taxon>
        <taxon>Sordariomycetidae</taxon>
        <taxon>Sordariales</taxon>
        <taxon>Podosporaceae</taxon>
        <taxon>Podospora</taxon>
    </lineage>
</organism>
<reference evidence="1 2" key="1">
    <citation type="journal article" date="2023" name="bioRxiv">
        <title>High-quality genome assemblies of four members of thePodospora anserinaspecies complex.</title>
        <authorList>
            <person name="Ament-Velasquez S.L."/>
            <person name="Vogan A.A."/>
            <person name="Wallerman O."/>
            <person name="Hartmann F."/>
            <person name="Gautier V."/>
            <person name="Silar P."/>
            <person name="Giraud T."/>
            <person name="Johannesson H."/>
        </authorList>
    </citation>
    <scope>NUCLEOTIDE SEQUENCE [LARGE SCALE GENOMIC DNA]</scope>
    <source>
        <strain evidence="1 2">CBS 415.72m</strain>
    </source>
</reference>
<dbReference type="EMBL" id="JAFFHA010000008">
    <property type="protein sequence ID" value="KAK4652176.1"/>
    <property type="molecule type" value="Genomic_DNA"/>
</dbReference>
<dbReference type="GeneID" id="87912469"/>
<evidence type="ECO:0000313" key="2">
    <source>
        <dbReference type="Proteomes" id="UP001323405"/>
    </source>
</evidence>
<sequence>MCSSYPLLTLNPLAGYSLSAALYPSAITNPHGFRLPFNPHHQTSSRRQFCCVALCYSLSAANYTIVDVQWDLPIQPGNASSDTIYVNGAIENAINEMEYLHLGQNQTFENYLRALAQANTAQDTEDPTGWECDIEGVGCQTWVPEKGITYLREVEGTPKNGPGPNECGRVSCGYGAAIHWCNENGFEKEVTWDGIADGAEDLKGLCGTHRRWSTVKVRVDFKDNWNVVVVENDC</sequence>
<evidence type="ECO:0008006" key="3">
    <source>
        <dbReference type="Google" id="ProtNLM"/>
    </source>
</evidence>
<evidence type="ECO:0000313" key="1">
    <source>
        <dbReference type="EMBL" id="KAK4652176.1"/>
    </source>
</evidence>
<dbReference type="PANTHER" id="PTHR35605:SF1">
    <property type="entry name" value="ECP2 EFFECTOR PROTEIN DOMAIN-CONTAINING PROTEIN-RELATED"/>
    <property type="match status" value="1"/>
</dbReference>
<dbReference type="RefSeq" id="XP_062741151.1">
    <property type="nucleotide sequence ID" value="XM_062892562.1"/>
</dbReference>
<gene>
    <name evidence="1" type="ORF">QC762_608823</name>
</gene>
<protein>
    <recommendedName>
        <fullName evidence="3">Ecp2 effector protein domain-containing protein</fullName>
    </recommendedName>
</protein>
<name>A0ABR0G8U2_9PEZI</name>